<dbReference type="SUPFAM" id="SSF53300">
    <property type="entry name" value="vWA-like"/>
    <property type="match status" value="1"/>
</dbReference>
<feature type="domain" description="C3H1-type" evidence="6">
    <location>
        <begin position="77"/>
        <end position="105"/>
    </location>
</feature>
<dbReference type="InterPro" id="IPR036465">
    <property type="entry name" value="vWFA_dom_sf"/>
</dbReference>
<dbReference type="GO" id="GO:0008270">
    <property type="term" value="F:zinc ion binding"/>
    <property type="evidence" value="ECO:0007669"/>
    <property type="project" value="UniProtKB-KW"/>
</dbReference>
<evidence type="ECO:0000259" key="7">
    <source>
        <dbReference type="PROSITE" id="PS50181"/>
    </source>
</evidence>
<dbReference type="AlphaFoldDB" id="A0AAE0GTY3"/>
<keyword evidence="2 4" id="KW-0863">Zinc-finger</keyword>
<dbReference type="InterPro" id="IPR001810">
    <property type="entry name" value="F-box_dom"/>
</dbReference>
<reference evidence="8 9" key="1">
    <citation type="journal article" date="2015" name="Genome Biol. Evol.">
        <title>Comparative Genomics of a Bacterivorous Green Alga Reveals Evolutionary Causalities and Consequences of Phago-Mixotrophic Mode of Nutrition.</title>
        <authorList>
            <person name="Burns J.A."/>
            <person name="Paasch A."/>
            <person name="Narechania A."/>
            <person name="Kim E."/>
        </authorList>
    </citation>
    <scope>NUCLEOTIDE SEQUENCE [LARGE SCALE GENOMIC DNA]</scope>
    <source>
        <strain evidence="8 9">PLY_AMNH</strain>
    </source>
</reference>
<proteinExistence type="predicted"/>
<protein>
    <submittedName>
        <fullName evidence="8">Uncharacterized protein</fullName>
    </submittedName>
</protein>
<evidence type="ECO:0000256" key="2">
    <source>
        <dbReference type="ARBA" id="ARBA00022771"/>
    </source>
</evidence>
<dbReference type="InterPro" id="IPR036047">
    <property type="entry name" value="F-box-like_dom_sf"/>
</dbReference>
<feature type="zinc finger region" description="C3H1-type" evidence="4">
    <location>
        <begin position="77"/>
        <end position="105"/>
    </location>
</feature>
<comment type="caution">
    <text evidence="8">The sequence shown here is derived from an EMBL/GenBank/DDBJ whole genome shotgun (WGS) entry which is preliminary data.</text>
</comment>
<evidence type="ECO:0000256" key="5">
    <source>
        <dbReference type="SAM" id="MobiDB-lite"/>
    </source>
</evidence>
<keyword evidence="3 4" id="KW-0862">Zinc</keyword>
<evidence type="ECO:0000256" key="1">
    <source>
        <dbReference type="ARBA" id="ARBA00022723"/>
    </source>
</evidence>
<evidence type="ECO:0000256" key="3">
    <source>
        <dbReference type="ARBA" id="ARBA00022833"/>
    </source>
</evidence>
<dbReference type="Proteomes" id="UP001190700">
    <property type="component" value="Unassembled WGS sequence"/>
</dbReference>
<dbReference type="SMART" id="SM00256">
    <property type="entry name" value="FBOX"/>
    <property type="match status" value="1"/>
</dbReference>
<feature type="region of interest" description="Disordered" evidence="5">
    <location>
        <begin position="50"/>
        <end position="73"/>
    </location>
</feature>
<feature type="zinc finger region" description="C3H1-type" evidence="4">
    <location>
        <begin position="24"/>
        <end position="50"/>
    </location>
</feature>
<feature type="region of interest" description="Disordered" evidence="5">
    <location>
        <begin position="314"/>
        <end position="339"/>
    </location>
</feature>
<dbReference type="InterPro" id="IPR002035">
    <property type="entry name" value="VWF_A"/>
</dbReference>
<dbReference type="InterPro" id="IPR000571">
    <property type="entry name" value="Znf_CCCH"/>
</dbReference>
<dbReference type="CDD" id="cd09917">
    <property type="entry name" value="F-box_SF"/>
    <property type="match status" value="1"/>
</dbReference>
<feature type="compositionally biased region" description="Low complexity" evidence="5">
    <location>
        <begin position="327"/>
        <end position="339"/>
    </location>
</feature>
<feature type="region of interest" description="Disordered" evidence="5">
    <location>
        <begin position="1"/>
        <end position="20"/>
    </location>
</feature>
<dbReference type="InterPro" id="IPR036855">
    <property type="entry name" value="Znf_CCCH_sf"/>
</dbReference>
<dbReference type="Gene3D" id="3.40.50.410">
    <property type="entry name" value="von Willebrand factor, type A domain"/>
    <property type="match status" value="1"/>
</dbReference>
<dbReference type="SMART" id="SM00356">
    <property type="entry name" value="ZnF_C3H1"/>
    <property type="match status" value="2"/>
</dbReference>
<evidence type="ECO:0000313" key="9">
    <source>
        <dbReference type="Proteomes" id="UP001190700"/>
    </source>
</evidence>
<dbReference type="Pfam" id="PF00642">
    <property type="entry name" value="zf-CCCH"/>
    <property type="match status" value="1"/>
</dbReference>
<sequence>MDRHSKIKMRRPGIISSESGMNPTIRREICRDFSRGRCPRVHCKFFHSSSHYHQSSGHSTPRSRKRLKGVSPGMTHNGRVRNCRAFSATGKCSWGENCKFNHAVSPLGLPDELLLEVVSSLRAQEICSLMAVCTHFRKLCLNTTRWFQLYVERWGFPSRLSVQAVLNAGSWHRLYKCKHITEREHMPWTKPCYYELEALTDIMMDNEGLSLEIQEGGGVVSTSALTKLSTFHELPSPEMLPVSMLVTMPSALPLSNAVIAAAVAPTRHNFRVVPAAPLQYSAHTANNPAVAANNPAVAANNPAVAANNPAVAAPHQMRRSPGDMPWASPTPHPASAAATPTAPPLMEYGHPGAMSHPDSFKAAARNQQPAGSLSNRIRPPVAVTFLMDGSGSLSETDFLVMRNYVKMVGVNIIARHAMATISVVQFTTEVQVEIPMMTHSPGDFLTYCDSFARMSGGTNLISPIFKVTVLPPAAGRHICVDRLLCFLCKINHL</sequence>
<keyword evidence="1 4" id="KW-0479">Metal-binding</keyword>
<accession>A0AAE0GTY3</accession>
<dbReference type="PROSITE" id="PS50181">
    <property type="entry name" value="FBOX"/>
    <property type="match status" value="1"/>
</dbReference>
<dbReference type="SUPFAM" id="SSF81383">
    <property type="entry name" value="F-box domain"/>
    <property type="match status" value="1"/>
</dbReference>
<dbReference type="Gene3D" id="1.20.1280.50">
    <property type="match status" value="1"/>
</dbReference>
<dbReference type="Pfam" id="PF12937">
    <property type="entry name" value="F-box-like"/>
    <property type="match status" value="1"/>
</dbReference>
<dbReference type="SUPFAM" id="SSF90229">
    <property type="entry name" value="CCCH zinc finger"/>
    <property type="match status" value="1"/>
</dbReference>
<dbReference type="EMBL" id="LGRX02002392">
    <property type="protein sequence ID" value="KAK3284257.1"/>
    <property type="molecule type" value="Genomic_DNA"/>
</dbReference>
<dbReference type="PROSITE" id="PS50103">
    <property type="entry name" value="ZF_C3H1"/>
    <property type="match status" value="2"/>
</dbReference>
<evidence type="ECO:0000259" key="6">
    <source>
        <dbReference type="PROSITE" id="PS50103"/>
    </source>
</evidence>
<evidence type="ECO:0000256" key="4">
    <source>
        <dbReference type="PROSITE-ProRule" id="PRU00723"/>
    </source>
</evidence>
<gene>
    <name evidence="8" type="ORF">CYMTET_8085</name>
</gene>
<feature type="compositionally biased region" description="Low complexity" evidence="5">
    <location>
        <begin position="50"/>
        <end position="59"/>
    </location>
</feature>
<name>A0AAE0GTY3_9CHLO</name>
<feature type="domain" description="C3H1-type" evidence="6">
    <location>
        <begin position="24"/>
        <end position="50"/>
    </location>
</feature>
<evidence type="ECO:0000313" key="8">
    <source>
        <dbReference type="EMBL" id="KAK3284257.1"/>
    </source>
</evidence>
<feature type="domain" description="F-box" evidence="7">
    <location>
        <begin position="103"/>
        <end position="149"/>
    </location>
</feature>
<feature type="compositionally biased region" description="Basic residues" evidence="5">
    <location>
        <begin position="1"/>
        <end position="11"/>
    </location>
</feature>
<dbReference type="Gene3D" id="4.10.1000.10">
    <property type="entry name" value="Zinc finger, CCCH-type"/>
    <property type="match status" value="1"/>
</dbReference>
<organism evidence="8 9">
    <name type="scientific">Cymbomonas tetramitiformis</name>
    <dbReference type="NCBI Taxonomy" id="36881"/>
    <lineage>
        <taxon>Eukaryota</taxon>
        <taxon>Viridiplantae</taxon>
        <taxon>Chlorophyta</taxon>
        <taxon>Pyramimonadophyceae</taxon>
        <taxon>Pyramimonadales</taxon>
        <taxon>Pyramimonadaceae</taxon>
        <taxon>Cymbomonas</taxon>
    </lineage>
</organism>
<keyword evidence="9" id="KW-1185">Reference proteome</keyword>
<dbReference type="Pfam" id="PF00092">
    <property type="entry name" value="VWA"/>
    <property type="match status" value="1"/>
</dbReference>